<evidence type="ECO:0000313" key="3">
    <source>
        <dbReference type="Proteomes" id="UP000266441"/>
    </source>
</evidence>
<feature type="chain" id="PRO_5017237630" description="Lipoprotein" evidence="1">
    <location>
        <begin position="19"/>
        <end position="265"/>
    </location>
</feature>
<dbReference type="PROSITE" id="PS51257">
    <property type="entry name" value="PROKAR_LIPOPROTEIN"/>
    <property type="match status" value="1"/>
</dbReference>
<reference evidence="2 3" key="1">
    <citation type="journal article" date="2015" name="Int. J. Syst. Evol. Microbiol.">
        <title>Mariniphaga sediminis sp. nov., isolated from coastal sediment.</title>
        <authorList>
            <person name="Wang F.Q."/>
            <person name="Shen Q.Y."/>
            <person name="Chen G.J."/>
            <person name="Du Z.J."/>
        </authorList>
    </citation>
    <scope>NUCLEOTIDE SEQUENCE [LARGE SCALE GENOMIC DNA]</scope>
    <source>
        <strain evidence="2 3">SY21</strain>
    </source>
</reference>
<accession>A0A399D2X4</accession>
<evidence type="ECO:0000256" key="1">
    <source>
        <dbReference type="SAM" id="SignalP"/>
    </source>
</evidence>
<dbReference type="OrthoDB" id="1118012at2"/>
<dbReference type="RefSeq" id="WP_119348821.1">
    <property type="nucleotide sequence ID" value="NZ_JBFHKJ010000170.1"/>
</dbReference>
<dbReference type="Proteomes" id="UP000266441">
    <property type="component" value="Unassembled WGS sequence"/>
</dbReference>
<evidence type="ECO:0000313" key="2">
    <source>
        <dbReference type="EMBL" id="RIH66234.1"/>
    </source>
</evidence>
<comment type="caution">
    <text evidence="2">The sequence shown here is derived from an EMBL/GenBank/DDBJ whole genome shotgun (WGS) entry which is preliminary data.</text>
</comment>
<dbReference type="EMBL" id="QWET01000003">
    <property type="protein sequence ID" value="RIH66234.1"/>
    <property type="molecule type" value="Genomic_DNA"/>
</dbReference>
<protein>
    <recommendedName>
        <fullName evidence="4">Lipoprotein</fullName>
    </recommendedName>
</protein>
<name>A0A399D2X4_9BACT</name>
<dbReference type="AlphaFoldDB" id="A0A399D2X4"/>
<proteinExistence type="predicted"/>
<sequence length="265" mass="30836">MKISFHITVLILAVLLVACGPSDEDKARTKLEQARTLLEKNDTTVALRHLDSIPKLFPKAVYAVNAAKNLQREVQFDLLHRKEAQFDSLQVRITELEEPFEKEKTEFDRYTQYIHKRQNFKRAWDRSYIQVHLDERGEIYLSSNYHGEKWLDHTALRVYDQGDDAKTEEIPIGDVNNHRSDFMEAKWEKVSYRNGKDNGVMEFIANNADRRLKAVFLGNKYYYIILETYDKQAVKDAIALSKALKQKSKLKAEIQSLQNILGING</sequence>
<keyword evidence="3" id="KW-1185">Reference proteome</keyword>
<feature type="signal peptide" evidence="1">
    <location>
        <begin position="1"/>
        <end position="18"/>
    </location>
</feature>
<organism evidence="2 3">
    <name type="scientific">Mariniphaga sediminis</name>
    <dbReference type="NCBI Taxonomy" id="1628158"/>
    <lineage>
        <taxon>Bacteria</taxon>
        <taxon>Pseudomonadati</taxon>
        <taxon>Bacteroidota</taxon>
        <taxon>Bacteroidia</taxon>
        <taxon>Marinilabiliales</taxon>
        <taxon>Prolixibacteraceae</taxon>
        <taxon>Mariniphaga</taxon>
    </lineage>
</organism>
<keyword evidence="1" id="KW-0732">Signal</keyword>
<gene>
    <name evidence="2" type="ORF">D1164_04800</name>
</gene>
<evidence type="ECO:0008006" key="4">
    <source>
        <dbReference type="Google" id="ProtNLM"/>
    </source>
</evidence>